<evidence type="ECO:0000313" key="5">
    <source>
        <dbReference type="EMBL" id="CRG99471.1"/>
    </source>
</evidence>
<dbReference type="Pfam" id="PF07714">
    <property type="entry name" value="PK_Tyr_Ser-Thr"/>
    <property type="match status" value="1"/>
</dbReference>
<dbReference type="PROSITE" id="PS50011">
    <property type="entry name" value="PROTEIN_KINASE_DOM"/>
    <property type="match status" value="1"/>
</dbReference>
<dbReference type="RefSeq" id="XP_028532477.1">
    <property type="nucleotide sequence ID" value="XM_028675938.1"/>
</dbReference>
<dbReference type="GeneID" id="39735573"/>
<dbReference type="OrthoDB" id="294378at2759"/>
<dbReference type="SMART" id="SM00698">
    <property type="entry name" value="MORN"/>
    <property type="match status" value="4"/>
</dbReference>
<dbReference type="SUPFAM" id="SSF82185">
    <property type="entry name" value="Histone H3 K4-specific methyltransferase SET7/9 N-terminal domain"/>
    <property type="match status" value="1"/>
</dbReference>
<dbReference type="Gene3D" id="3.30.200.20">
    <property type="entry name" value="Phosphorylase Kinase, domain 1"/>
    <property type="match status" value="1"/>
</dbReference>
<accession>A0A1J1H7S6</accession>
<reference evidence="5 6" key="1">
    <citation type="submission" date="2015-04" db="EMBL/GenBank/DDBJ databases">
        <authorList>
            <consortium name="Pathogen Informatics"/>
        </authorList>
    </citation>
    <scope>NUCLEOTIDE SEQUENCE [LARGE SCALE GENOMIC DNA]</scope>
    <source>
        <strain evidence="5 6">SGS1</strain>
    </source>
</reference>
<dbReference type="InterPro" id="IPR000719">
    <property type="entry name" value="Prot_kinase_dom"/>
</dbReference>
<dbReference type="AlphaFoldDB" id="A0A1J1H7S6"/>
<protein>
    <submittedName>
        <fullName evidence="5">Protein kinase, putative</fullName>
    </submittedName>
</protein>
<dbReference type="SUPFAM" id="SSF47769">
    <property type="entry name" value="SAM/Pointed domain"/>
    <property type="match status" value="1"/>
</dbReference>
<organism evidence="5 6">
    <name type="scientific">Plasmodium relictum</name>
    <dbReference type="NCBI Taxonomy" id="85471"/>
    <lineage>
        <taxon>Eukaryota</taxon>
        <taxon>Sar</taxon>
        <taxon>Alveolata</taxon>
        <taxon>Apicomplexa</taxon>
        <taxon>Aconoidasida</taxon>
        <taxon>Haemosporida</taxon>
        <taxon>Plasmodiidae</taxon>
        <taxon>Plasmodium</taxon>
        <taxon>Plasmodium (Haemamoeba)</taxon>
    </lineage>
</organism>
<dbReference type="InterPro" id="IPR011009">
    <property type="entry name" value="Kinase-like_dom_sf"/>
</dbReference>
<dbReference type="GO" id="GO:0005737">
    <property type="term" value="C:cytoplasm"/>
    <property type="evidence" value="ECO:0007669"/>
    <property type="project" value="TreeGrafter"/>
</dbReference>
<feature type="region of interest" description="Disordered" evidence="3">
    <location>
        <begin position="249"/>
        <end position="269"/>
    </location>
</feature>
<dbReference type="GO" id="GO:0007165">
    <property type="term" value="P:signal transduction"/>
    <property type="evidence" value="ECO:0007669"/>
    <property type="project" value="TreeGrafter"/>
</dbReference>
<dbReference type="PANTHER" id="PTHR23257">
    <property type="entry name" value="SERINE-THREONINE PROTEIN KINASE"/>
    <property type="match status" value="1"/>
</dbReference>
<keyword evidence="5" id="KW-0808">Transferase</keyword>
<gene>
    <name evidence="5" type="ORF">PRELSG_0723600</name>
</gene>
<dbReference type="Gene3D" id="1.10.510.10">
    <property type="entry name" value="Transferase(Phosphotransferase) domain 1"/>
    <property type="match status" value="1"/>
</dbReference>
<dbReference type="Gene3D" id="2.20.110.10">
    <property type="entry name" value="Histone H3 K4-specific methyltransferase SET7/9 N-terminal domain"/>
    <property type="match status" value="2"/>
</dbReference>
<keyword evidence="2" id="KW-0175">Coiled coil</keyword>
<dbReference type="Pfam" id="PF02493">
    <property type="entry name" value="MORN"/>
    <property type="match status" value="2"/>
</dbReference>
<dbReference type="InterPro" id="IPR001245">
    <property type="entry name" value="Ser-Thr/Tyr_kinase_cat_dom"/>
</dbReference>
<dbReference type="VEuPathDB" id="PlasmoDB:PRELSG_0723600"/>
<dbReference type="EMBL" id="LN835302">
    <property type="protein sequence ID" value="CRG99471.1"/>
    <property type="molecule type" value="Genomic_DNA"/>
</dbReference>
<evidence type="ECO:0000256" key="2">
    <source>
        <dbReference type="SAM" id="Coils"/>
    </source>
</evidence>
<dbReference type="KEGG" id="prel:PRELSG_0723600"/>
<dbReference type="Pfam" id="PF00069">
    <property type="entry name" value="Pkinase"/>
    <property type="match status" value="1"/>
</dbReference>
<evidence type="ECO:0000259" key="4">
    <source>
        <dbReference type="PROSITE" id="PS50011"/>
    </source>
</evidence>
<feature type="domain" description="Protein kinase" evidence="4">
    <location>
        <begin position="783"/>
        <end position="1117"/>
    </location>
</feature>
<dbReference type="InterPro" id="IPR003409">
    <property type="entry name" value="MORN"/>
</dbReference>
<dbReference type="GO" id="GO:0005524">
    <property type="term" value="F:ATP binding"/>
    <property type="evidence" value="ECO:0007669"/>
    <property type="project" value="InterPro"/>
</dbReference>
<evidence type="ECO:0000256" key="3">
    <source>
        <dbReference type="SAM" id="MobiDB-lite"/>
    </source>
</evidence>
<dbReference type="InterPro" id="IPR013761">
    <property type="entry name" value="SAM/pointed_sf"/>
</dbReference>
<dbReference type="Proteomes" id="UP000220158">
    <property type="component" value="Chromosome 7"/>
</dbReference>
<proteinExistence type="predicted"/>
<dbReference type="GO" id="GO:0004672">
    <property type="term" value="F:protein kinase activity"/>
    <property type="evidence" value="ECO:0007669"/>
    <property type="project" value="InterPro"/>
</dbReference>
<feature type="coiled-coil region" evidence="2">
    <location>
        <begin position="743"/>
        <end position="770"/>
    </location>
</feature>
<name>A0A1J1H7S6_PLARL</name>
<dbReference type="SUPFAM" id="SSF56112">
    <property type="entry name" value="Protein kinase-like (PK-like)"/>
    <property type="match status" value="1"/>
</dbReference>
<dbReference type="InterPro" id="IPR050167">
    <property type="entry name" value="Ser_Thr_protein_kinase"/>
</dbReference>
<dbReference type="OMA" id="WLNNISH"/>
<sequence length="1128" mass="135390">MKTISKEDCFSKCKEKDDFICNQLYNILTYQPFNEILEYKNGDIYIGETENKKRQGYGYYIYMDIKTIYQGQWKENAKNGYGTLFNQKEVIYSGEWLNNISHGFGSTYKNGKLFVGSYKFGLINGVGILRKKNSFNFCLFQSNKKKFLIKISKYMDIYLYLYKNKKVILKEKFCTFFPIYMNKRIPKIVHKEIFFKLFSIDKSINNFSSQNYKNNKNYNNLCSNNSLNYINFDLYISCQNKLFRKTDKLKRKNSTNNDDDNSNNQYFGINNNNNNYYNYDIDNNNNDNNNNSNDNFNNNNNKCTFHFFNSSLKSNFILTNLKYNDEKSVSSQNFSSENEQTYDDNTPLPNNILNSYKSLNDKNFQNFNKNLLLYKTDSNNSYSSLNVTFSSDSVFNGIKKKKKIVIPYLFYKKKDGKIIRNRRNKRNKEKYYKLLIGEYNGNLPKLEDSNSSSNFSNIKAHNEIDILKKKKINNIFNSNSHREKVEEFGEYMTFLKYLKEINIKKKIKCIYQWEKCHILILLYFFKLDKYIYSFNHNNIKGFHFFILNSRILKNLGIYSNEHIYFFLNFINTFNRIHNIYLQILIRWENIKKDSLLSYNSINKKEFFIIKHFKGSSNIYFCYYQNTPVCLKIISHRKEVLLNNYKKKNNKIKHIKNQNQERNPEYNKVQKNTEENEAIISNKKEMISYLNNREYEEEYSKKEPKEQESIKENAITSNLKNNFLNTAQKLLFNEKLILYNDKLNKNLLYNLKNLKNKLTNREEEIKISKNDYQKPSFNEDKKQFKEENKGNSKFFNTTNNKYNNILSHNNEFKNNGDNISTIDSYESSNFVEKLKCRMNFMREYFIISNLRHPNIIKYIGNIMSKKKEKFGLVFEYLKGNHLYDFIYKSKKPLKNRKIIKIFYEISASLHYIHERNICHGNLNNKNIFITNKGNVKICNFQNSSIESFYNYKIDCKKKYDTRRYKNNYHFYENLSLPLPYITSINDIRFSDIISPFLQFNTNKFNNVKTSYHDCYKAPEVLRDEEYTNKSDIYSFGVIMYEIIFDTLPFINEYVPLFFLISTCTHQRYINFDINKLNSKFDYSLFHISINIMLLIKQCLHPIPYNRPNSKYLCEHFKYLLDLLKLYKIK</sequence>
<evidence type="ECO:0000313" key="6">
    <source>
        <dbReference type="Proteomes" id="UP000220158"/>
    </source>
</evidence>
<keyword evidence="1" id="KW-0677">Repeat</keyword>
<evidence type="ECO:0000256" key="1">
    <source>
        <dbReference type="ARBA" id="ARBA00022737"/>
    </source>
</evidence>
<keyword evidence="5" id="KW-0418">Kinase</keyword>
<keyword evidence="6" id="KW-1185">Reference proteome</keyword>
<dbReference type="PANTHER" id="PTHR23257:SF963">
    <property type="entry name" value="AT08303P"/>
    <property type="match status" value="1"/>
</dbReference>